<dbReference type="PANTHER" id="PTHR30486:SF6">
    <property type="entry name" value="TYPE IV PILUS RETRACTATION ATPASE PILT"/>
    <property type="match status" value="1"/>
</dbReference>
<gene>
    <name evidence="3" type="ORF">ACFFFR_11755</name>
</gene>
<dbReference type="PANTHER" id="PTHR30486">
    <property type="entry name" value="TWITCHING MOTILITY PROTEIN PILT"/>
    <property type="match status" value="1"/>
</dbReference>
<comment type="caution">
    <text evidence="3">The sequence shown here is derived from an EMBL/GenBank/DDBJ whole genome shotgun (WGS) entry which is preliminary data.</text>
</comment>
<dbReference type="EMBL" id="JBHLUB010000032">
    <property type="protein sequence ID" value="MFC0583041.1"/>
    <property type="molecule type" value="Genomic_DNA"/>
</dbReference>
<dbReference type="Proteomes" id="UP001589862">
    <property type="component" value="Unassembled WGS sequence"/>
</dbReference>
<comment type="similarity">
    <text evidence="1">Belongs to the GSP E family.</text>
</comment>
<dbReference type="SUPFAM" id="SSF52540">
    <property type="entry name" value="P-loop containing nucleoside triphosphate hydrolases"/>
    <property type="match status" value="1"/>
</dbReference>
<dbReference type="InterPro" id="IPR001482">
    <property type="entry name" value="T2SS/T4SS_dom"/>
</dbReference>
<dbReference type="Pfam" id="PF00437">
    <property type="entry name" value="T2SSE"/>
    <property type="match status" value="1"/>
</dbReference>
<feature type="domain" description="Bacterial type II secretion system protein E" evidence="2">
    <location>
        <begin position="61"/>
        <end position="313"/>
    </location>
</feature>
<dbReference type="RefSeq" id="WP_377460683.1">
    <property type="nucleotide sequence ID" value="NZ_JBHLUB010000032.1"/>
</dbReference>
<accession>A0ABV6PEE8</accession>
<evidence type="ECO:0000259" key="2">
    <source>
        <dbReference type="Pfam" id="PF00437"/>
    </source>
</evidence>
<protein>
    <submittedName>
        <fullName evidence="3">TadA family conjugal transfer-associated ATPase</fullName>
    </submittedName>
</protein>
<dbReference type="InterPro" id="IPR050921">
    <property type="entry name" value="T4SS_GSP_E_ATPase"/>
</dbReference>
<sequence>MSARHEQPDAVLHEELKISLGQDGHPDPETIANKIGQLDQLMSLTGTRQLYRELDADFNGLGPLEKFLTDPCVTDVLVDPDGKVWVDSDRGLSLAQESPLSEVVRRRLAVKIIANAGKRLDESVPFADVNCGRYRFHAVIPPISPTGTTISVRVHRKDSPTLAELQASWPDREVWLAVLQTLVLGRHNFLISGATGSGKTTLLAAALSLVAPAERILIVEDALELRPAHPQTLSLQTRPPNIEGSGTIELSELIRQALRMRPDRLIVGECRGAEIKDFLTAMNTGHAGAGGTLHANSVAAVPARLIAMGSLAGMSPETTALQAGSALEFVLHVDRTAQGRRPVEFAKLAVDQHRLVVHPLLRYQPAEPGEKQRLSSGKDWQDFARSMDRYAT</sequence>
<dbReference type="Gene3D" id="3.40.50.300">
    <property type="entry name" value="P-loop containing nucleotide triphosphate hydrolases"/>
    <property type="match status" value="1"/>
</dbReference>
<dbReference type="CDD" id="cd01130">
    <property type="entry name" value="VirB11-like_ATPase"/>
    <property type="match status" value="1"/>
</dbReference>
<dbReference type="Gene3D" id="3.30.450.370">
    <property type="match status" value="1"/>
</dbReference>
<name>A0ABV6PEE8_9MICC</name>
<reference evidence="3 4" key="1">
    <citation type="submission" date="2024-09" db="EMBL/GenBank/DDBJ databases">
        <authorList>
            <person name="Sun Q."/>
            <person name="Mori K."/>
        </authorList>
    </citation>
    <scope>NUCLEOTIDE SEQUENCE [LARGE SCALE GENOMIC DNA]</scope>
    <source>
        <strain evidence="3 4">NCAIM B.02604</strain>
    </source>
</reference>
<proteinExistence type="inferred from homology"/>
<keyword evidence="4" id="KW-1185">Reference proteome</keyword>
<evidence type="ECO:0000313" key="4">
    <source>
        <dbReference type="Proteomes" id="UP001589862"/>
    </source>
</evidence>
<dbReference type="NCBIfam" id="TIGR03819">
    <property type="entry name" value="heli_sec_ATPase"/>
    <property type="match status" value="1"/>
</dbReference>
<evidence type="ECO:0000313" key="3">
    <source>
        <dbReference type="EMBL" id="MFC0583041.1"/>
    </source>
</evidence>
<dbReference type="InterPro" id="IPR027417">
    <property type="entry name" value="P-loop_NTPase"/>
</dbReference>
<dbReference type="InterPro" id="IPR022399">
    <property type="entry name" value="TadA-like_ATPase"/>
</dbReference>
<organism evidence="3 4">
    <name type="scientific">Micrococcoides hystricis</name>
    <dbReference type="NCBI Taxonomy" id="1572761"/>
    <lineage>
        <taxon>Bacteria</taxon>
        <taxon>Bacillati</taxon>
        <taxon>Actinomycetota</taxon>
        <taxon>Actinomycetes</taxon>
        <taxon>Micrococcales</taxon>
        <taxon>Micrococcaceae</taxon>
        <taxon>Micrococcoides</taxon>
    </lineage>
</organism>
<evidence type="ECO:0000256" key="1">
    <source>
        <dbReference type="ARBA" id="ARBA00006611"/>
    </source>
</evidence>